<dbReference type="Pfam" id="PF08395">
    <property type="entry name" value="7tm_7"/>
    <property type="match status" value="1"/>
</dbReference>
<feature type="transmembrane region" description="Helical" evidence="6">
    <location>
        <begin position="432"/>
        <end position="456"/>
    </location>
</feature>
<dbReference type="SMART" id="SM00239">
    <property type="entry name" value="C2"/>
    <property type="match status" value="2"/>
</dbReference>
<keyword evidence="4 6" id="KW-1133">Transmembrane helix</keyword>
<dbReference type="GO" id="GO:0005886">
    <property type="term" value="C:plasma membrane"/>
    <property type="evidence" value="ECO:0007669"/>
    <property type="project" value="UniProtKB-SubCell"/>
</dbReference>
<feature type="transmembrane region" description="Helical" evidence="6">
    <location>
        <begin position="568"/>
        <end position="591"/>
    </location>
</feature>
<keyword evidence="3 6" id="KW-0812">Transmembrane</keyword>
<dbReference type="InterPro" id="IPR000008">
    <property type="entry name" value="C2_dom"/>
</dbReference>
<evidence type="ECO:0000256" key="6">
    <source>
        <dbReference type="SAM" id="Phobius"/>
    </source>
</evidence>
<keyword evidence="8" id="KW-0675">Receptor</keyword>
<evidence type="ECO:0000256" key="5">
    <source>
        <dbReference type="ARBA" id="ARBA00023136"/>
    </source>
</evidence>
<comment type="subcellular location">
    <subcellularLocation>
        <location evidence="1">Cell membrane</location>
        <topology evidence="1">Multi-pass membrane protein</topology>
    </subcellularLocation>
</comment>
<evidence type="ECO:0000313" key="8">
    <source>
        <dbReference type="EMBL" id="KYQ53767.1"/>
    </source>
</evidence>
<evidence type="ECO:0000256" key="3">
    <source>
        <dbReference type="ARBA" id="ARBA00022692"/>
    </source>
</evidence>
<sequence>MLHEDFLGPWGLLIIIVIGVGIILIALLLFVCFLMPGCIGYECFRKQSKEVKSAPLQTKNQEKENLKLNDVSYRSWRLGSLYENDNNGTISENAESQRNSFNSITAQYKNMDCSSTLNLIYPDKQKNDKKVKEFPIELTMSLQYLPPCDNIIPGKLVIGIEALCGLPPKQYNGTLEPYVAVNIMKQSWSYKKRQKLHSFRTRGIKHTASPIYKETFAIANTKPQEAKEWILDITAYDHDRYANHTELCSLKVLLKDMKKIFYNPEIHMFNYKMKPSYQEFGNILLAVSYLPTAERLTINIMKLRDIKFIPTVLSLNEFNPYVKVLMLNGKTGKKMKKKKTKYLRTIAQPEFNETLTFNLAVTQLDTVQFLVVLCSKIIPEKIVYPDIRNIILDKRFVCLLVCLISAEIWGFWRDLRDGWEHSTRLKSQNAVIVTTSDVMGVMSLTACSIVGSILCWKHVQTIIDILVDCDEKLGIVSPKKIRRYTILLTLWSLLYSIIISSLDIYTWNYKTKLNKKLNDKGPINYVPLYFMYIVIIMMEVQYAVVVYNVSQRFCRLNKNLENIFNNNYLMCIIGVYTYILMYLCLRSIYLYTRCPILNNVLRFLENYASIFSDTTTDFGRPSRLSSVSERRPRLNSLYQRFTVAKDGALSPKVEVNGKNFTDSISQLMTVHASLSDTVMLINTAYGVVALMITITCLIHLIITPYFLIMEADGRREPLFLAVQGLWCIFHIWRLFMIVQPTYAVTTQGKKTAVLISQLLSVSLDKESKKQLEIFSLQLLHRPLEFSACGLFTLDRTLVTSIAGAVTTYLVILIQFQKEDDTKDDFDNILKNATQMLKNASTLHNFSAGR</sequence>
<feature type="transmembrane region" description="Helical" evidence="6">
    <location>
        <begin position="527"/>
        <end position="547"/>
    </location>
</feature>
<reference evidence="8 9" key="1">
    <citation type="submission" date="2015-09" db="EMBL/GenBank/DDBJ databases">
        <title>Trachymyrmex zeteki WGS genome.</title>
        <authorList>
            <person name="Nygaard S."/>
            <person name="Hu H."/>
            <person name="Boomsma J."/>
            <person name="Zhang G."/>
        </authorList>
    </citation>
    <scope>NUCLEOTIDE SEQUENCE [LARGE SCALE GENOMIC DNA]</scope>
    <source>
        <strain evidence="8">Tzet28-1</strain>
        <tissue evidence="8">Whole body</tissue>
    </source>
</reference>
<name>A0A151X074_9HYME</name>
<feature type="domain" description="C2" evidence="7">
    <location>
        <begin position="279"/>
        <end position="413"/>
    </location>
</feature>
<feature type="transmembrane region" description="Helical" evidence="6">
    <location>
        <begin position="684"/>
        <end position="706"/>
    </location>
</feature>
<keyword evidence="5 6" id="KW-0472">Membrane</keyword>
<gene>
    <name evidence="8" type="ORF">ALC60_07250</name>
</gene>
<organism evidence="8 9">
    <name type="scientific">Mycetomoellerius zeteki</name>
    <dbReference type="NCBI Taxonomy" id="64791"/>
    <lineage>
        <taxon>Eukaryota</taxon>
        <taxon>Metazoa</taxon>
        <taxon>Ecdysozoa</taxon>
        <taxon>Arthropoda</taxon>
        <taxon>Hexapoda</taxon>
        <taxon>Insecta</taxon>
        <taxon>Pterygota</taxon>
        <taxon>Neoptera</taxon>
        <taxon>Endopterygota</taxon>
        <taxon>Hymenoptera</taxon>
        <taxon>Apocrita</taxon>
        <taxon>Aculeata</taxon>
        <taxon>Formicoidea</taxon>
        <taxon>Formicidae</taxon>
        <taxon>Myrmicinae</taxon>
        <taxon>Mycetomoellerius</taxon>
    </lineage>
</organism>
<evidence type="ECO:0000256" key="4">
    <source>
        <dbReference type="ARBA" id="ARBA00022989"/>
    </source>
</evidence>
<dbReference type="PROSITE" id="PS50004">
    <property type="entry name" value="C2"/>
    <property type="match status" value="2"/>
</dbReference>
<feature type="transmembrane region" description="Helical" evidence="6">
    <location>
        <begin position="396"/>
        <end position="412"/>
    </location>
</feature>
<keyword evidence="2" id="KW-1003">Cell membrane</keyword>
<evidence type="ECO:0000256" key="2">
    <source>
        <dbReference type="ARBA" id="ARBA00022475"/>
    </source>
</evidence>
<keyword evidence="9" id="KW-1185">Reference proteome</keyword>
<evidence type="ECO:0000256" key="1">
    <source>
        <dbReference type="ARBA" id="ARBA00004651"/>
    </source>
</evidence>
<dbReference type="SUPFAM" id="SSF49562">
    <property type="entry name" value="C2 domain (Calcium/lipid-binding domain, CaLB)"/>
    <property type="match status" value="2"/>
</dbReference>
<dbReference type="Pfam" id="PF00168">
    <property type="entry name" value="C2"/>
    <property type="match status" value="2"/>
</dbReference>
<dbReference type="PANTHER" id="PTHR10024">
    <property type="entry name" value="SYNAPTOTAGMIN"/>
    <property type="match status" value="1"/>
</dbReference>
<dbReference type="Gene3D" id="2.60.40.150">
    <property type="entry name" value="C2 domain"/>
    <property type="match status" value="2"/>
</dbReference>
<dbReference type="InterPro" id="IPR013604">
    <property type="entry name" value="7TM_chemorcpt"/>
</dbReference>
<accession>A0A151X074</accession>
<dbReference type="Proteomes" id="UP000075809">
    <property type="component" value="Unassembled WGS sequence"/>
</dbReference>
<feature type="transmembrane region" description="Helical" evidence="6">
    <location>
        <begin position="718"/>
        <end position="738"/>
    </location>
</feature>
<evidence type="ECO:0000259" key="7">
    <source>
        <dbReference type="PROSITE" id="PS50004"/>
    </source>
</evidence>
<dbReference type="GO" id="GO:0050909">
    <property type="term" value="P:sensory perception of taste"/>
    <property type="evidence" value="ECO:0007669"/>
    <property type="project" value="InterPro"/>
</dbReference>
<dbReference type="AlphaFoldDB" id="A0A151X074"/>
<feature type="domain" description="C2" evidence="7">
    <location>
        <begin position="134"/>
        <end position="270"/>
    </location>
</feature>
<evidence type="ECO:0000313" key="9">
    <source>
        <dbReference type="Proteomes" id="UP000075809"/>
    </source>
</evidence>
<proteinExistence type="predicted"/>
<dbReference type="InterPro" id="IPR035892">
    <property type="entry name" value="C2_domain_sf"/>
</dbReference>
<feature type="transmembrane region" description="Helical" evidence="6">
    <location>
        <begin position="484"/>
        <end position="507"/>
    </location>
</feature>
<feature type="transmembrane region" description="Helical" evidence="6">
    <location>
        <begin position="12"/>
        <end position="39"/>
    </location>
</feature>
<dbReference type="EMBL" id="KQ982617">
    <property type="protein sequence ID" value="KYQ53767.1"/>
    <property type="molecule type" value="Genomic_DNA"/>
</dbReference>
<protein>
    <submittedName>
        <fullName evidence="8">Putative gustatory receptor 43a</fullName>
    </submittedName>
</protein>
<dbReference type="STRING" id="64791.A0A151X074"/>